<dbReference type="AlphaFoldDB" id="A0ABD0JIX8"/>
<evidence type="ECO:0000313" key="1">
    <source>
        <dbReference type="EMBL" id="KAK7474392.1"/>
    </source>
</evidence>
<keyword evidence="2" id="KW-1185">Reference proteome</keyword>
<reference evidence="1 2" key="1">
    <citation type="journal article" date="2023" name="Sci. Data">
        <title>Genome assembly of the Korean intertidal mud-creeper Batillaria attramentaria.</title>
        <authorList>
            <person name="Patra A.K."/>
            <person name="Ho P.T."/>
            <person name="Jun S."/>
            <person name="Lee S.J."/>
            <person name="Kim Y."/>
            <person name="Won Y.J."/>
        </authorList>
    </citation>
    <scope>NUCLEOTIDE SEQUENCE [LARGE SCALE GENOMIC DNA]</scope>
    <source>
        <strain evidence="1">Wonlab-2016</strain>
    </source>
</reference>
<accession>A0ABD0JIX8</accession>
<gene>
    <name evidence="1" type="ORF">BaRGS_00034346</name>
</gene>
<feature type="non-terminal residue" evidence="1">
    <location>
        <position position="1"/>
    </location>
</feature>
<dbReference type="EMBL" id="JACVVK020000438">
    <property type="protein sequence ID" value="KAK7474392.1"/>
    <property type="molecule type" value="Genomic_DNA"/>
</dbReference>
<proteinExistence type="predicted"/>
<comment type="caution">
    <text evidence="1">The sequence shown here is derived from an EMBL/GenBank/DDBJ whole genome shotgun (WGS) entry which is preliminary data.</text>
</comment>
<organism evidence="1 2">
    <name type="scientific">Batillaria attramentaria</name>
    <dbReference type="NCBI Taxonomy" id="370345"/>
    <lineage>
        <taxon>Eukaryota</taxon>
        <taxon>Metazoa</taxon>
        <taxon>Spiralia</taxon>
        <taxon>Lophotrochozoa</taxon>
        <taxon>Mollusca</taxon>
        <taxon>Gastropoda</taxon>
        <taxon>Caenogastropoda</taxon>
        <taxon>Sorbeoconcha</taxon>
        <taxon>Cerithioidea</taxon>
        <taxon>Batillariidae</taxon>
        <taxon>Batillaria</taxon>
    </lineage>
</organism>
<sequence>ANRDLLHCVTVARDLCPSMDLLADHAFSTAIDTARSQYNTYCTEDEMSNDNPARCDVSPWSDTPECQTANIVDHTTTDNDDASCNYNPVDAMVQCNSIMAGVDPGHLEGMCGHGEEFLRCMSDIVDDCPQHQGLLTFDLEAAIDTTRYMLDQQLLKVALFVSRSLSKFMGCVDNTLTECPNKEVMAEMRNQFDHHCPLGGGATCPYDLRQAMQTCFRSKPAQDTRVVATYCRKSMDFLLCAEDLVDRCHADTRLPDMGVTSAIQETRHWMWGLCAG</sequence>
<evidence type="ECO:0000313" key="2">
    <source>
        <dbReference type="Proteomes" id="UP001519460"/>
    </source>
</evidence>
<protein>
    <submittedName>
        <fullName evidence="1">Uncharacterized protein</fullName>
    </submittedName>
</protein>
<dbReference type="Proteomes" id="UP001519460">
    <property type="component" value="Unassembled WGS sequence"/>
</dbReference>
<name>A0ABD0JIX8_9CAEN</name>